<evidence type="ECO:0000313" key="8">
    <source>
        <dbReference type="Proteomes" id="UP000823941"/>
    </source>
</evidence>
<keyword evidence="3 5" id="KW-0863">Zinc-finger</keyword>
<keyword evidence="8" id="KW-1185">Reference proteome</keyword>
<feature type="domain" description="C2H2-type" evidence="6">
    <location>
        <begin position="498"/>
        <end position="526"/>
    </location>
</feature>
<dbReference type="Pfam" id="PF00096">
    <property type="entry name" value="zf-C2H2"/>
    <property type="match status" value="2"/>
</dbReference>
<dbReference type="PANTHER" id="PTHR24409">
    <property type="entry name" value="ZINC FINGER PROTEIN 142"/>
    <property type="match status" value="1"/>
</dbReference>
<dbReference type="PROSITE" id="PS00028">
    <property type="entry name" value="ZINC_FINGER_C2H2_1"/>
    <property type="match status" value="9"/>
</dbReference>
<dbReference type="SUPFAM" id="SSF57667">
    <property type="entry name" value="beta-beta-alpha zinc fingers"/>
    <property type="match status" value="6"/>
</dbReference>
<dbReference type="Proteomes" id="UP000823941">
    <property type="component" value="Chromosome 16"/>
</dbReference>
<proteinExistence type="predicted"/>
<dbReference type="Pfam" id="PF12874">
    <property type="entry name" value="zf-met"/>
    <property type="match status" value="2"/>
</dbReference>
<organism evidence="7 8">
    <name type="scientific">Plutella xylostella</name>
    <name type="common">Diamondback moth</name>
    <name type="synonym">Plutella maculipennis</name>
    <dbReference type="NCBI Taxonomy" id="51655"/>
    <lineage>
        <taxon>Eukaryota</taxon>
        <taxon>Metazoa</taxon>
        <taxon>Ecdysozoa</taxon>
        <taxon>Arthropoda</taxon>
        <taxon>Hexapoda</taxon>
        <taxon>Insecta</taxon>
        <taxon>Pterygota</taxon>
        <taxon>Neoptera</taxon>
        <taxon>Endopterygota</taxon>
        <taxon>Lepidoptera</taxon>
        <taxon>Glossata</taxon>
        <taxon>Ditrysia</taxon>
        <taxon>Yponomeutoidea</taxon>
        <taxon>Plutellidae</taxon>
        <taxon>Plutella</taxon>
    </lineage>
</organism>
<feature type="domain" description="C2H2-type" evidence="6">
    <location>
        <begin position="465"/>
        <end position="495"/>
    </location>
</feature>
<dbReference type="EMBL" id="JAHIBW010000016">
    <property type="protein sequence ID" value="KAG7303460.1"/>
    <property type="molecule type" value="Genomic_DNA"/>
</dbReference>
<feature type="domain" description="C2H2-type" evidence="6">
    <location>
        <begin position="527"/>
        <end position="555"/>
    </location>
</feature>
<dbReference type="PROSITE" id="PS50157">
    <property type="entry name" value="ZINC_FINGER_C2H2_2"/>
    <property type="match status" value="10"/>
</dbReference>
<feature type="domain" description="C2H2-type" evidence="6">
    <location>
        <begin position="254"/>
        <end position="281"/>
    </location>
</feature>
<evidence type="ECO:0000259" key="6">
    <source>
        <dbReference type="PROSITE" id="PS50157"/>
    </source>
</evidence>
<evidence type="ECO:0000256" key="2">
    <source>
        <dbReference type="ARBA" id="ARBA00022737"/>
    </source>
</evidence>
<feature type="domain" description="C2H2-type" evidence="6">
    <location>
        <begin position="585"/>
        <end position="613"/>
    </location>
</feature>
<comment type="caution">
    <text evidence="7">The sequence shown here is derived from an EMBL/GenBank/DDBJ whole genome shotgun (WGS) entry which is preliminary data.</text>
</comment>
<feature type="domain" description="C2H2-type" evidence="6">
    <location>
        <begin position="557"/>
        <end position="585"/>
    </location>
</feature>
<keyword evidence="4" id="KW-0862">Zinc</keyword>
<feature type="domain" description="C2H2-type" evidence="6">
    <location>
        <begin position="435"/>
        <end position="462"/>
    </location>
</feature>
<feature type="domain" description="C2H2-type" evidence="6">
    <location>
        <begin position="309"/>
        <end position="332"/>
    </location>
</feature>
<keyword evidence="1" id="KW-0479">Metal-binding</keyword>
<dbReference type="InterPro" id="IPR036236">
    <property type="entry name" value="Znf_C2H2_sf"/>
</dbReference>
<dbReference type="InterPro" id="IPR013087">
    <property type="entry name" value="Znf_C2H2_type"/>
</dbReference>
<dbReference type="SMART" id="SM00355">
    <property type="entry name" value="ZnF_C2H2"/>
    <property type="match status" value="12"/>
</dbReference>
<keyword evidence="2" id="KW-0677">Repeat</keyword>
<evidence type="ECO:0000256" key="4">
    <source>
        <dbReference type="ARBA" id="ARBA00022833"/>
    </source>
</evidence>
<accession>A0ABQ7QE14</accession>
<feature type="domain" description="C2H2-type" evidence="6">
    <location>
        <begin position="280"/>
        <end position="308"/>
    </location>
</feature>
<dbReference type="PANTHER" id="PTHR24409:SF295">
    <property type="entry name" value="AZ2-RELATED"/>
    <property type="match status" value="1"/>
</dbReference>
<dbReference type="Gene3D" id="3.30.160.60">
    <property type="entry name" value="Classic Zinc Finger"/>
    <property type="match status" value="6"/>
</dbReference>
<protein>
    <recommendedName>
        <fullName evidence="6">C2H2-type domain-containing protein</fullName>
    </recommendedName>
</protein>
<dbReference type="Pfam" id="PF13912">
    <property type="entry name" value="zf-C2H2_6"/>
    <property type="match status" value="3"/>
</dbReference>
<evidence type="ECO:0000256" key="3">
    <source>
        <dbReference type="ARBA" id="ARBA00022771"/>
    </source>
</evidence>
<reference evidence="7 8" key="1">
    <citation type="submission" date="2021-06" db="EMBL/GenBank/DDBJ databases">
        <title>A haploid diamondback moth (Plutella xylostella L.) genome assembly resolves 31 chromosomes and identifies a diamide resistance mutation.</title>
        <authorList>
            <person name="Ward C.M."/>
            <person name="Perry K.D."/>
            <person name="Baker G."/>
            <person name="Powis K."/>
            <person name="Heckel D.G."/>
            <person name="Baxter S.W."/>
        </authorList>
    </citation>
    <scope>NUCLEOTIDE SEQUENCE [LARGE SCALE GENOMIC DNA]</scope>
    <source>
        <strain evidence="7 8">LV</strain>
        <tissue evidence="7">Single pupa</tissue>
    </source>
</reference>
<name>A0ABQ7QE14_PLUXY</name>
<evidence type="ECO:0000256" key="1">
    <source>
        <dbReference type="ARBA" id="ARBA00022723"/>
    </source>
</evidence>
<sequence length="619" mass="71410">MEFNLDSDLCCGCLCAGRKMVLIDDFKKRCFLQILWEMQPMSQPEKVSLRLCWECVAQTERFCKFKQKVKKSFRKLQGLTKEVGWSHIEQHSSLKVSAINNINIYPNGVTIDDADNALKYEVKLEPYEKTNTSTDIKNESDNISIHSDRLDSCAEDPIVKDNELSNEVVKKRKCRSTIKIKKKKSKTQAEIVPEYIKEVELSPVEIENERSELRNGEEFVNAMFKCDNCILPFPNAEDLQDHIASKHKLNATKFKCNICESSFANEISYNYHTNRHKRRYECIMCEERFSSHRKGMKHYETYHCGISNYTCNICQNEFVSQTALDSHMSKAHDCPEVTTDAEPASTYPCDQCSKTFKWQSSLRKHMETHRIQTGEKRKPYCETCRLSFTTTSNLQKHVKTSSKHQIKLKLRKLPATDDARRDSVCVSVNRARATHACAHCGKLFQWKGNLLRHMKSHVAKAAGELSCEPCGRSFASIATYNQHMRVSRKHVSENDFKYECNECGKKFANKIRLKDHVDWEHLKNYNHNCSICQKVFKSHTSLYLHRQVVHGKEHRDHLCDHCGKSFPNNAKLRAHVTALHSGASYACAQCGARFNWHSCLSRHVRVLHRNKDKANGAAP</sequence>
<evidence type="ECO:0000256" key="5">
    <source>
        <dbReference type="PROSITE-ProRule" id="PRU00042"/>
    </source>
</evidence>
<gene>
    <name evidence="7" type="ORF">JYU34_011980</name>
</gene>
<evidence type="ECO:0000313" key="7">
    <source>
        <dbReference type="EMBL" id="KAG7303460.1"/>
    </source>
</evidence>
<feature type="domain" description="C2H2-type" evidence="6">
    <location>
        <begin position="347"/>
        <end position="377"/>
    </location>
</feature>